<sequence>MPKIKGKFLIVAVMMVFMASCTTYHPHSGSTGSGANITLAKGEYTVLGVGTGTSCADFIIGIPTSGENTFQQAVNKAVASKQGDLLVQSSADVKLNYFPTTFFSLWNQSCVTVQGMVIKLN</sequence>
<organism evidence="2 3">
    <name type="scientific">Nitrospina watsonii</name>
    <dbReference type="NCBI Taxonomy" id="1323948"/>
    <lineage>
        <taxon>Bacteria</taxon>
        <taxon>Pseudomonadati</taxon>
        <taxon>Nitrospinota/Tectimicrobiota group</taxon>
        <taxon>Nitrospinota</taxon>
        <taxon>Nitrospinia</taxon>
        <taxon>Nitrospinales</taxon>
        <taxon>Nitrospinaceae</taxon>
        <taxon>Nitrospina</taxon>
    </lineage>
</organism>
<evidence type="ECO:0000313" key="3">
    <source>
        <dbReference type="Proteomes" id="UP001157733"/>
    </source>
</evidence>
<protein>
    <recommendedName>
        <fullName evidence="4">Lipoprotein</fullName>
    </recommendedName>
</protein>
<accession>A0ABM9H9Y9</accession>
<name>A0ABM9H9Y9_9BACT</name>
<evidence type="ECO:0000313" key="2">
    <source>
        <dbReference type="EMBL" id="CAI2716940.1"/>
    </source>
</evidence>
<gene>
    <name evidence="2" type="ORF">NSPWAT_0080</name>
</gene>
<dbReference type="PROSITE" id="PS51257">
    <property type="entry name" value="PROKAR_LIPOPROTEIN"/>
    <property type="match status" value="1"/>
</dbReference>
<evidence type="ECO:0000256" key="1">
    <source>
        <dbReference type="SAM" id="SignalP"/>
    </source>
</evidence>
<proteinExistence type="predicted"/>
<dbReference type="Proteomes" id="UP001157733">
    <property type="component" value="Chromosome"/>
</dbReference>
<reference evidence="2 3" key="1">
    <citation type="submission" date="2022-09" db="EMBL/GenBank/DDBJ databases">
        <authorList>
            <person name="Kop L."/>
        </authorList>
    </citation>
    <scope>NUCLEOTIDE SEQUENCE [LARGE SCALE GENOMIC DNA]</scope>
    <source>
        <strain evidence="2 3">347</strain>
    </source>
</reference>
<evidence type="ECO:0008006" key="4">
    <source>
        <dbReference type="Google" id="ProtNLM"/>
    </source>
</evidence>
<keyword evidence="1" id="KW-0732">Signal</keyword>
<feature type="chain" id="PRO_5046372186" description="Lipoprotein" evidence="1">
    <location>
        <begin position="20"/>
        <end position="121"/>
    </location>
</feature>
<dbReference type="InterPro" id="IPR046697">
    <property type="entry name" value="DUF6567"/>
</dbReference>
<dbReference type="Pfam" id="PF20205">
    <property type="entry name" value="DUF6567"/>
    <property type="match status" value="1"/>
</dbReference>
<keyword evidence="3" id="KW-1185">Reference proteome</keyword>
<dbReference type="RefSeq" id="WP_282009922.1">
    <property type="nucleotide sequence ID" value="NZ_OX336137.1"/>
</dbReference>
<dbReference type="EMBL" id="OX336137">
    <property type="protein sequence ID" value="CAI2716940.1"/>
    <property type="molecule type" value="Genomic_DNA"/>
</dbReference>
<feature type="signal peptide" evidence="1">
    <location>
        <begin position="1"/>
        <end position="19"/>
    </location>
</feature>